<keyword evidence="1" id="KW-0812">Transmembrane</keyword>
<accession>A0A1I0CPL2</accession>
<dbReference type="PANTHER" id="PTHR43179">
    <property type="entry name" value="RHAMNOSYLTRANSFERASE WBBL"/>
    <property type="match status" value="1"/>
</dbReference>
<sequence length="300" mass="34848">MDLSIIIINYNTKELTKQTLQSIFDKKYDFTYEVFVVDNASIDDSVDMIKTEFPQVKLVENSENLGFSKANNLAIKASTGRLILLLNSDTLVLEDCLEKCVVYMENHETIGALGCKVMLSNGMLDHACKRGFPTPDAALYYMLKLDKLFPDSRRFGQYDLTYLCENEMNEVDVLTGAFMMVRREVIDEVDLLDENFFMYGEDIDWCYRIKRAGWRIVYYPEAKIIHYKGGSNKKKKTKIVYEFHRAMYLFYKKHYNEKYNTLVKGLVYMGIGVKLMVSVFINLLKKRGGDYDQGKSKDTK</sequence>
<dbReference type="Proteomes" id="UP000199568">
    <property type="component" value="Unassembled WGS sequence"/>
</dbReference>
<evidence type="ECO:0000313" key="3">
    <source>
        <dbReference type="Proteomes" id="UP000199568"/>
    </source>
</evidence>
<keyword evidence="1" id="KW-1133">Transmembrane helix</keyword>
<dbReference type="Pfam" id="PF13641">
    <property type="entry name" value="Glyco_tranf_2_3"/>
    <property type="match status" value="1"/>
</dbReference>
<evidence type="ECO:0000313" key="2">
    <source>
        <dbReference type="EMBL" id="SET21539.1"/>
    </source>
</evidence>
<dbReference type="OrthoDB" id="9813495at2"/>
<organism evidence="2 3">
    <name type="scientific">Natronincola peptidivorans</name>
    <dbReference type="NCBI Taxonomy" id="426128"/>
    <lineage>
        <taxon>Bacteria</taxon>
        <taxon>Bacillati</taxon>
        <taxon>Bacillota</taxon>
        <taxon>Clostridia</taxon>
        <taxon>Peptostreptococcales</taxon>
        <taxon>Natronincolaceae</taxon>
        <taxon>Natronincola</taxon>
    </lineage>
</organism>
<dbReference type="EMBL" id="FOHU01000006">
    <property type="protein sequence ID" value="SET21539.1"/>
    <property type="molecule type" value="Genomic_DNA"/>
</dbReference>
<reference evidence="2 3" key="1">
    <citation type="submission" date="2016-10" db="EMBL/GenBank/DDBJ databases">
        <authorList>
            <person name="de Groot N.N."/>
        </authorList>
    </citation>
    <scope>NUCLEOTIDE SEQUENCE [LARGE SCALE GENOMIC DNA]</scope>
    <source>
        <strain evidence="2 3">DSM 18979</strain>
    </source>
</reference>
<keyword evidence="1" id="KW-0472">Membrane</keyword>
<feature type="transmembrane region" description="Helical" evidence="1">
    <location>
        <begin position="265"/>
        <end position="284"/>
    </location>
</feature>
<dbReference type="InterPro" id="IPR029044">
    <property type="entry name" value="Nucleotide-diphossugar_trans"/>
</dbReference>
<dbReference type="CDD" id="cd04186">
    <property type="entry name" value="GT_2_like_c"/>
    <property type="match status" value="1"/>
</dbReference>
<dbReference type="AlphaFoldDB" id="A0A1I0CPL2"/>
<dbReference type="Gene3D" id="3.90.550.10">
    <property type="entry name" value="Spore Coat Polysaccharide Biosynthesis Protein SpsA, Chain A"/>
    <property type="match status" value="1"/>
</dbReference>
<dbReference type="STRING" id="426128.SAMN05660297_01698"/>
<gene>
    <name evidence="2" type="ORF">SAMN05660297_01698</name>
</gene>
<name>A0A1I0CPL2_9FIRM</name>
<dbReference type="PANTHER" id="PTHR43179:SF7">
    <property type="entry name" value="RHAMNOSYLTRANSFERASE WBBL"/>
    <property type="match status" value="1"/>
</dbReference>
<keyword evidence="3" id="KW-1185">Reference proteome</keyword>
<evidence type="ECO:0008006" key="4">
    <source>
        <dbReference type="Google" id="ProtNLM"/>
    </source>
</evidence>
<proteinExistence type="predicted"/>
<evidence type="ECO:0000256" key="1">
    <source>
        <dbReference type="SAM" id="Phobius"/>
    </source>
</evidence>
<dbReference type="RefSeq" id="WP_090442248.1">
    <property type="nucleotide sequence ID" value="NZ_FOHU01000006.1"/>
</dbReference>
<dbReference type="SUPFAM" id="SSF53448">
    <property type="entry name" value="Nucleotide-diphospho-sugar transferases"/>
    <property type="match status" value="1"/>
</dbReference>
<protein>
    <recommendedName>
        <fullName evidence="4">Glycosyltransferase 2-like domain-containing protein</fullName>
    </recommendedName>
</protein>